<proteinExistence type="predicted"/>
<dbReference type="Proteomes" id="UP000177025">
    <property type="component" value="Unassembled WGS sequence"/>
</dbReference>
<dbReference type="PANTHER" id="PTHR11851:SF224">
    <property type="entry name" value="PROCESSING PROTEASE"/>
    <property type="match status" value="1"/>
</dbReference>
<dbReference type="InterPro" id="IPR011249">
    <property type="entry name" value="Metalloenz_LuxS/M16"/>
</dbReference>
<accession>A0A1F4U6U7</accession>
<evidence type="ECO:0000313" key="3">
    <source>
        <dbReference type="EMBL" id="OGC40686.1"/>
    </source>
</evidence>
<dbReference type="InterPro" id="IPR050361">
    <property type="entry name" value="MPP/UQCRC_Complex"/>
</dbReference>
<evidence type="ECO:0000259" key="1">
    <source>
        <dbReference type="Pfam" id="PF00675"/>
    </source>
</evidence>
<gene>
    <name evidence="3" type="ORF">A2Y85_08160</name>
</gene>
<dbReference type="Pfam" id="PF00675">
    <property type="entry name" value="Peptidase_M16"/>
    <property type="match status" value="1"/>
</dbReference>
<name>A0A1F4U6U7_UNCW3</name>
<sequence>MKLLLIIAILTASLAALNIEREVLENGITVLSIEAHKIPVVDLQVVAYAGSYYDPRSMEGIANLTCRLLMRGTTHRSADDISRSLESVGGELNPAITEDYAGLKCRVLSKDLSEAIDLISDCFMEPLFDIDEFERVKKEVLSSIKVENNDPFQVSEKAYRKLLFGDNPLNHLPTGFEESVSRIGRNDVEYFYSSYYRPGNLIIVVVGDFVHSELLSLLNQKFGKWENGEISKPVIQEYLATDHPIGRIVPMDISQAYILLGHHGPKYGTEDWFDARVMNYILGGGGLTSRISMKIRDEKGLAYIAYCYFERFLNGGLFISSVQTRKEMAGEVVRTLVEEMDNIHKGARAGELEQAKKYYTGHHPLSFDTYGELLSIALQIEVQGLGLDYLDKFTEYIDEVSLEDIKNAAQKYIHPDRYYVVVVGNVKPEEIGIDNIEWLE</sequence>
<comment type="caution">
    <text evidence="3">The sequence shown here is derived from an EMBL/GenBank/DDBJ whole genome shotgun (WGS) entry which is preliminary data.</text>
</comment>
<dbReference type="InterPro" id="IPR011765">
    <property type="entry name" value="Pept_M16_N"/>
</dbReference>
<dbReference type="AlphaFoldDB" id="A0A1F4U6U7"/>
<protein>
    <recommendedName>
        <fullName evidence="5">Insulinase family protein</fullName>
    </recommendedName>
</protein>
<evidence type="ECO:0000313" key="4">
    <source>
        <dbReference type="Proteomes" id="UP000177025"/>
    </source>
</evidence>
<dbReference type="SUPFAM" id="SSF63411">
    <property type="entry name" value="LuxS/MPP-like metallohydrolase"/>
    <property type="match status" value="2"/>
</dbReference>
<feature type="domain" description="Peptidase M16 N-terminal" evidence="1">
    <location>
        <begin position="30"/>
        <end position="162"/>
    </location>
</feature>
<dbReference type="InterPro" id="IPR007863">
    <property type="entry name" value="Peptidase_M16_C"/>
</dbReference>
<dbReference type="PANTHER" id="PTHR11851">
    <property type="entry name" value="METALLOPROTEASE"/>
    <property type="match status" value="1"/>
</dbReference>
<evidence type="ECO:0000259" key="2">
    <source>
        <dbReference type="Pfam" id="PF05193"/>
    </source>
</evidence>
<feature type="domain" description="Peptidase M16 C-terminal" evidence="2">
    <location>
        <begin position="183"/>
        <end position="357"/>
    </location>
</feature>
<dbReference type="Pfam" id="PF05193">
    <property type="entry name" value="Peptidase_M16_C"/>
    <property type="match status" value="1"/>
</dbReference>
<organism evidence="3 4">
    <name type="scientific">candidate division WOR-3 bacterium RBG_13_43_14</name>
    <dbReference type="NCBI Taxonomy" id="1802590"/>
    <lineage>
        <taxon>Bacteria</taxon>
        <taxon>Bacteria division WOR-3</taxon>
    </lineage>
</organism>
<reference evidence="3 4" key="1">
    <citation type="journal article" date="2016" name="Nat. Commun.">
        <title>Thousands of microbial genomes shed light on interconnected biogeochemical processes in an aquifer system.</title>
        <authorList>
            <person name="Anantharaman K."/>
            <person name="Brown C.T."/>
            <person name="Hug L.A."/>
            <person name="Sharon I."/>
            <person name="Castelle C.J."/>
            <person name="Probst A.J."/>
            <person name="Thomas B.C."/>
            <person name="Singh A."/>
            <person name="Wilkins M.J."/>
            <person name="Karaoz U."/>
            <person name="Brodie E.L."/>
            <person name="Williams K.H."/>
            <person name="Hubbard S.S."/>
            <person name="Banfield J.F."/>
        </authorList>
    </citation>
    <scope>NUCLEOTIDE SEQUENCE [LARGE SCALE GENOMIC DNA]</scope>
</reference>
<dbReference type="GO" id="GO:0046872">
    <property type="term" value="F:metal ion binding"/>
    <property type="evidence" value="ECO:0007669"/>
    <property type="project" value="InterPro"/>
</dbReference>
<dbReference type="EMBL" id="MEUM01000122">
    <property type="protein sequence ID" value="OGC40686.1"/>
    <property type="molecule type" value="Genomic_DNA"/>
</dbReference>
<dbReference type="Gene3D" id="3.30.830.10">
    <property type="entry name" value="Metalloenzyme, LuxS/M16 peptidase-like"/>
    <property type="match status" value="2"/>
</dbReference>
<evidence type="ECO:0008006" key="5">
    <source>
        <dbReference type="Google" id="ProtNLM"/>
    </source>
</evidence>